<evidence type="ECO:0000313" key="1">
    <source>
        <dbReference type="EMBL" id="GBF50393.1"/>
    </source>
</evidence>
<dbReference type="AlphaFoldDB" id="A0A2P2E0J1"/>
<evidence type="ECO:0008006" key="3">
    <source>
        <dbReference type="Google" id="ProtNLM"/>
    </source>
</evidence>
<reference evidence="1 2" key="1">
    <citation type="submission" date="2018-02" db="EMBL/GenBank/DDBJ databases">
        <title>Novel Leptospira species isolated from soil and water in Japan.</title>
        <authorList>
            <person name="Nakao R."/>
            <person name="Masuzawa T."/>
        </authorList>
    </citation>
    <scope>NUCLEOTIDE SEQUENCE [LARGE SCALE GENOMIC DNA]</scope>
    <source>
        <strain evidence="1 2">YH101</strain>
    </source>
</reference>
<gene>
    <name evidence="1" type="ORF">LPTSP4_19180</name>
</gene>
<dbReference type="EMBL" id="BFBB01000004">
    <property type="protein sequence ID" value="GBF50393.1"/>
    <property type="molecule type" value="Genomic_DNA"/>
</dbReference>
<evidence type="ECO:0000313" key="2">
    <source>
        <dbReference type="Proteomes" id="UP000245133"/>
    </source>
</evidence>
<keyword evidence="2" id="KW-1185">Reference proteome</keyword>
<dbReference type="RefSeq" id="WP_108976258.1">
    <property type="nucleotide sequence ID" value="NZ_BFBB01000004.1"/>
</dbReference>
<dbReference type="OrthoDB" id="837182at2"/>
<comment type="caution">
    <text evidence="1">The sequence shown here is derived from an EMBL/GenBank/DDBJ whole genome shotgun (WGS) entry which is preliminary data.</text>
</comment>
<sequence>MFLSRYVVLFFFFISFGGQLFAQAIQLPKEGIRSNALWPIFPGGKFRFAYRRSLHDQLDWRTDILLGIGHSVPERRATEGTFSETSAIVGIRQFLASPWHLEMVAAYGQSTLSNAVSPGPTNVRTLALLNAGLEYYAIDEISRQKNFRSMDLELMALGGYEWKLSEQWSLDVQAGFAKVVSKSNPWPIYKDTNRRETISESIIPVATLHVTYWF</sequence>
<dbReference type="Proteomes" id="UP000245133">
    <property type="component" value="Unassembled WGS sequence"/>
</dbReference>
<protein>
    <recommendedName>
        <fullName evidence="3">Outer membrane protein beta-barrel domain-containing protein</fullName>
    </recommendedName>
</protein>
<accession>A0A2P2E0J1</accession>
<proteinExistence type="predicted"/>
<organism evidence="1 2">
    <name type="scientific">Leptospira ryugenii</name>
    <dbReference type="NCBI Taxonomy" id="1917863"/>
    <lineage>
        <taxon>Bacteria</taxon>
        <taxon>Pseudomonadati</taxon>
        <taxon>Spirochaetota</taxon>
        <taxon>Spirochaetia</taxon>
        <taxon>Leptospirales</taxon>
        <taxon>Leptospiraceae</taxon>
        <taxon>Leptospira</taxon>
    </lineage>
</organism>
<name>A0A2P2E0J1_9LEPT</name>